<dbReference type="PROSITE" id="PS50088">
    <property type="entry name" value="ANK_REPEAT"/>
    <property type="match status" value="2"/>
</dbReference>
<dbReference type="Pfam" id="PF12796">
    <property type="entry name" value="Ank_2"/>
    <property type="match status" value="1"/>
</dbReference>
<evidence type="ECO:0000256" key="4">
    <source>
        <dbReference type="SAM" id="MobiDB-lite"/>
    </source>
</evidence>
<keyword evidence="2" id="KW-0862">Zinc</keyword>
<dbReference type="PANTHER" id="PTHR23180">
    <property type="entry name" value="CENTAURIN/ARF"/>
    <property type="match status" value="1"/>
</dbReference>
<evidence type="ECO:0000313" key="6">
    <source>
        <dbReference type="Proteomes" id="UP000288805"/>
    </source>
</evidence>
<evidence type="ECO:0000256" key="3">
    <source>
        <dbReference type="PROSITE-ProRule" id="PRU00023"/>
    </source>
</evidence>
<dbReference type="Proteomes" id="UP000288805">
    <property type="component" value="Unassembled WGS sequence"/>
</dbReference>
<sequence length="264" mass="29553">MTMGKRKEKENWKRESDKFYVFPSNLEVRSLITLIPPCLRQKENRIQYNNLLESTADLCPAMYAEKRFVRKIKDSQHLRSIAQKMCRSVRYNDKKAVYRNIVSSEVDVNAIHGKASSNTFLTLAEVMKLQEQVSVDNKFDFLVDSSLGKASSSSSDKPSTTEDQSMEGCHDGCSLLHLACQAADIGMVELLLQYGADINASDSMGQTPLHHCIIRGRTAIAKILLKRGADPQAVDKEGKTPLRLVAESTIDDSEVLALLKQTNR</sequence>
<evidence type="ECO:0000313" key="5">
    <source>
        <dbReference type="EMBL" id="RVW52571.1"/>
    </source>
</evidence>
<dbReference type="GO" id="GO:0005096">
    <property type="term" value="F:GTPase activator activity"/>
    <property type="evidence" value="ECO:0007669"/>
    <property type="project" value="InterPro"/>
</dbReference>
<dbReference type="PANTHER" id="PTHR23180:SF160">
    <property type="entry name" value="ADP-RIBOSYLATION FACTOR GTPASE-ACTIVATING PROTEIN EFFECTOR PROTEIN 1"/>
    <property type="match status" value="1"/>
</dbReference>
<dbReference type="GO" id="GO:0046872">
    <property type="term" value="F:metal ion binding"/>
    <property type="evidence" value="ECO:0007669"/>
    <property type="project" value="UniProtKB-KW"/>
</dbReference>
<reference evidence="5 6" key="1">
    <citation type="journal article" date="2018" name="PLoS Genet.">
        <title>Population sequencing reveals clonal diversity and ancestral inbreeding in the grapevine cultivar Chardonnay.</title>
        <authorList>
            <person name="Roach M.J."/>
            <person name="Johnson D.L."/>
            <person name="Bohlmann J."/>
            <person name="van Vuuren H.J."/>
            <person name="Jones S.J."/>
            <person name="Pretorius I.S."/>
            <person name="Schmidt S.A."/>
            <person name="Borneman A.R."/>
        </authorList>
    </citation>
    <scope>NUCLEOTIDE SEQUENCE [LARGE SCALE GENOMIC DNA]</scope>
    <source>
        <strain evidence="6">cv. Chardonnay</strain>
        <tissue evidence="5">Leaf</tissue>
    </source>
</reference>
<comment type="caution">
    <text evidence="5">The sequence shown here is derived from an EMBL/GenBank/DDBJ whole genome shotgun (WGS) entry which is preliminary data.</text>
</comment>
<gene>
    <name evidence="5" type="primary">AGD1_1</name>
    <name evidence="5" type="ORF">CK203_068746</name>
</gene>
<keyword evidence="3" id="KW-0040">ANK repeat</keyword>
<dbReference type="InterPro" id="IPR045258">
    <property type="entry name" value="ACAP1/2/3-like"/>
</dbReference>
<dbReference type="InterPro" id="IPR002110">
    <property type="entry name" value="Ankyrin_rpt"/>
</dbReference>
<accession>A0A438EXU3</accession>
<feature type="repeat" description="ANK" evidence="3">
    <location>
        <begin position="171"/>
        <end position="203"/>
    </location>
</feature>
<keyword evidence="1" id="KW-0479">Metal-binding</keyword>
<feature type="region of interest" description="Disordered" evidence="4">
    <location>
        <begin position="147"/>
        <end position="166"/>
    </location>
</feature>
<dbReference type="PROSITE" id="PS50297">
    <property type="entry name" value="ANK_REP_REGION"/>
    <property type="match status" value="2"/>
</dbReference>
<dbReference type="Gene3D" id="1.25.40.20">
    <property type="entry name" value="Ankyrin repeat-containing domain"/>
    <property type="match status" value="1"/>
</dbReference>
<organism evidence="5 6">
    <name type="scientific">Vitis vinifera</name>
    <name type="common">Grape</name>
    <dbReference type="NCBI Taxonomy" id="29760"/>
    <lineage>
        <taxon>Eukaryota</taxon>
        <taxon>Viridiplantae</taxon>
        <taxon>Streptophyta</taxon>
        <taxon>Embryophyta</taxon>
        <taxon>Tracheophyta</taxon>
        <taxon>Spermatophyta</taxon>
        <taxon>Magnoliopsida</taxon>
        <taxon>eudicotyledons</taxon>
        <taxon>Gunneridae</taxon>
        <taxon>Pentapetalae</taxon>
        <taxon>rosids</taxon>
        <taxon>Vitales</taxon>
        <taxon>Vitaceae</taxon>
        <taxon>Viteae</taxon>
        <taxon>Vitis</taxon>
    </lineage>
</organism>
<evidence type="ECO:0000256" key="1">
    <source>
        <dbReference type="ARBA" id="ARBA00022723"/>
    </source>
</evidence>
<name>A0A438EXU3_VITVI</name>
<dbReference type="InterPro" id="IPR036770">
    <property type="entry name" value="Ankyrin_rpt-contain_sf"/>
</dbReference>
<feature type="repeat" description="ANK" evidence="3">
    <location>
        <begin position="204"/>
        <end position="236"/>
    </location>
</feature>
<proteinExistence type="predicted"/>
<protein>
    <submittedName>
        <fullName evidence="5">ADP-ribosylation factor GTPase-activating protein AGD1</fullName>
    </submittedName>
</protein>
<dbReference type="SUPFAM" id="SSF48403">
    <property type="entry name" value="Ankyrin repeat"/>
    <property type="match status" value="1"/>
</dbReference>
<evidence type="ECO:0000256" key="2">
    <source>
        <dbReference type="ARBA" id="ARBA00022833"/>
    </source>
</evidence>
<dbReference type="AlphaFoldDB" id="A0A438EXU3"/>
<dbReference type="EMBL" id="QGNW01001166">
    <property type="protein sequence ID" value="RVW52571.1"/>
    <property type="molecule type" value="Genomic_DNA"/>
</dbReference>
<feature type="compositionally biased region" description="Low complexity" evidence="4">
    <location>
        <begin position="147"/>
        <end position="158"/>
    </location>
</feature>
<dbReference type="SMART" id="SM00248">
    <property type="entry name" value="ANK"/>
    <property type="match status" value="2"/>
</dbReference>